<reference evidence="2" key="2">
    <citation type="submission" date="2015-03" db="EMBL/GenBank/DDBJ databases">
        <authorList>
            <consortium name="Pathogen Informatics"/>
            <person name="Murphy D."/>
        </authorList>
    </citation>
    <scope>NUCLEOTIDE SEQUENCE</scope>
    <source>
        <strain evidence="2">N09902308</strain>
    </source>
</reference>
<evidence type="ECO:0000313" key="4">
    <source>
        <dbReference type="Proteomes" id="UP000046680"/>
    </source>
</evidence>
<dbReference type="Proteomes" id="UP000039021">
    <property type="component" value="Unassembled WGS sequence"/>
</dbReference>
<protein>
    <submittedName>
        <fullName evidence="1">Uncharacterized protein</fullName>
    </submittedName>
</protein>
<accession>A0A654U8V2</accession>
<evidence type="ECO:0000313" key="2">
    <source>
        <dbReference type="EMBL" id="COX12125.1"/>
    </source>
</evidence>
<organism evidence="1 4">
    <name type="scientific">Mycobacterium tuberculosis</name>
    <dbReference type="NCBI Taxonomy" id="1773"/>
    <lineage>
        <taxon>Bacteria</taxon>
        <taxon>Bacillati</taxon>
        <taxon>Actinomycetota</taxon>
        <taxon>Actinomycetes</taxon>
        <taxon>Mycobacteriales</taxon>
        <taxon>Mycobacteriaceae</taxon>
        <taxon>Mycobacterium</taxon>
        <taxon>Mycobacterium tuberculosis complex</taxon>
    </lineage>
</organism>
<evidence type="ECO:0000313" key="1">
    <source>
        <dbReference type="EMBL" id="CFS13674.1"/>
    </source>
</evidence>
<dbReference type="Proteomes" id="UP000046680">
    <property type="component" value="Unassembled WGS sequence"/>
</dbReference>
<sequence length="38" mass="4016">MISTIAPTANNTLCSYTNGLTEPMLDAADDIETATVRT</sequence>
<dbReference type="AlphaFoldDB" id="A0A654U8V2"/>
<evidence type="ECO:0000313" key="3">
    <source>
        <dbReference type="Proteomes" id="UP000039021"/>
    </source>
</evidence>
<reference evidence="3 4" key="1">
    <citation type="submission" date="2015-03" db="EMBL/GenBank/DDBJ databases">
        <authorList>
            <consortium name="Pathogen Informatics"/>
        </authorList>
    </citation>
    <scope>NUCLEOTIDE SEQUENCE [LARGE SCALE GENOMIC DNA]</scope>
    <source>
        <strain evidence="1 4">C09601061</strain>
        <strain evidence="3">N09902308</strain>
    </source>
</reference>
<name>A0A654U8V2_MYCTX</name>
<gene>
    <name evidence="1" type="ORF">ERS007657_04204</name>
    <name evidence="2" type="ORF">ERS007739_00716</name>
</gene>
<dbReference type="EMBL" id="CGCX01002579">
    <property type="protein sequence ID" value="CFS13674.1"/>
    <property type="molecule type" value="Genomic_DNA"/>
</dbReference>
<proteinExistence type="predicted"/>
<dbReference type="EMBL" id="CSBK01000225">
    <property type="protein sequence ID" value="COX12125.1"/>
    <property type="molecule type" value="Genomic_DNA"/>
</dbReference>